<keyword evidence="2" id="KW-0472">Membrane</keyword>
<protein>
    <submittedName>
        <fullName evidence="6">Predicted membrane protein</fullName>
    </submittedName>
</protein>
<dbReference type="Pfam" id="PF20990">
    <property type="entry name" value="DUF2207_C"/>
    <property type="match status" value="1"/>
</dbReference>
<dbReference type="Proteomes" id="UP000219621">
    <property type="component" value="Unassembled WGS sequence"/>
</dbReference>
<keyword evidence="2" id="KW-1133">Transmembrane helix</keyword>
<sequence>MWFRTVRAQAARVFVALCLLLVVAALPGAARAAEHILRFAADLAVQPSGDVLVTETIAVRAEGDRIRRGIFRTVPLGGPEGRAMGFALVSADRAGGPVPTELIRDGDTVTVRLGDPDKTLPVGDHVFTLVYRASGVLQAGESADVLAWNVTGNAWDFPIAEASVRVALPGARPPLAWAVATGAPGSRENTAEAAVGADGAFTARSRAGLPPGHGMTVRLDLPKGLVETAALGDADAMADEPAEVAVAPLDGLPVVLGALGVVLIYFGGVWWWVGRDPAAGRVVPRALPPTAMSPAAVRFVRRMGYDTRCLAAALVNMAVNGYLTLDRTPDGGWRLHRTGAPEDVLFPEERALAGKLFFAMAFERGLDDADGRWLRQASDALKEALEKGNADRLFVTNRLYLGGGIVLSALAAVAMLAGTMDIGSAFLMTLILAAAGAFVAYVGVQLVRRARQAVRGRHVWRSLRWLFATLPAGLLAGLIAAALLTEISIAVLVGLTVLLVAPFFFAWALKAPTRDGRRVQDEIEGLAAFLDAAVSPEAAAQAVGDAALPPDRYLPYALALDLERRWAAGFGAAVAAAGVAAGGDGLWLWYGTGGGGQNAGVDADRLCDDLGNDLTAGIDRAATPSGDGDSSSSSGGGISVGGGFGGGGGGGF</sequence>
<organism evidence="6 7">
    <name type="scientific">Caenispirillum bisanense</name>
    <dbReference type="NCBI Taxonomy" id="414052"/>
    <lineage>
        <taxon>Bacteria</taxon>
        <taxon>Pseudomonadati</taxon>
        <taxon>Pseudomonadota</taxon>
        <taxon>Alphaproteobacteria</taxon>
        <taxon>Rhodospirillales</taxon>
        <taxon>Novispirillaceae</taxon>
        <taxon>Caenispirillum</taxon>
    </lineage>
</organism>
<dbReference type="InterPro" id="IPR018702">
    <property type="entry name" value="DUF2207"/>
</dbReference>
<accession>A0A286GHK3</accession>
<keyword evidence="2" id="KW-0812">Transmembrane</keyword>
<evidence type="ECO:0000259" key="5">
    <source>
        <dbReference type="Pfam" id="PF20990"/>
    </source>
</evidence>
<feature type="transmembrane region" description="Helical" evidence="2">
    <location>
        <begin position="465"/>
        <end position="483"/>
    </location>
</feature>
<dbReference type="Pfam" id="PF09972">
    <property type="entry name" value="DUF2207"/>
    <property type="match status" value="1"/>
</dbReference>
<dbReference type="RefSeq" id="WP_176525123.1">
    <property type="nucleotide sequence ID" value="NZ_OCNJ01000004.1"/>
</dbReference>
<evidence type="ECO:0000256" key="3">
    <source>
        <dbReference type="SAM" id="SignalP"/>
    </source>
</evidence>
<feature type="chain" id="PRO_5012109020" evidence="3">
    <location>
        <begin position="33"/>
        <end position="652"/>
    </location>
</feature>
<evidence type="ECO:0000259" key="4">
    <source>
        <dbReference type="Pfam" id="PF09972"/>
    </source>
</evidence>
<evidence type="ECO:0000313" key="6">
    <source>
        <dbReference type="EMBL" id="SOD95013.1"/>
    </source>
</evidence>
<keyword evidence="3" id="KW-0732">Signal</keyword>
<feature type="domain" description="Predicted membrane protein YciQ-like C-terminal" evidence="5">
    <location>
        <begin position="286"/>
        <end position="568"/>
    </location>
</feature>
<evidence type="ECO:0000256" key="1">
    <source>
        <dbReference type="SAM" id="MobiDB-lite"/>
    </source>
</evidence>
<feature type="region of interest" description="Disordered" evidence="1">
    <location>
        <begin position="618"/>
        <end position="652"/>
    </location>
</feature>
<dbReference type="InterPro" id="IPR048389">
    <property type="entry name" value="YciQ-like_C"/>
</dbReference>
<reference evidence="6 7" key="1">
    <citation type="submission" date="2017-09" db="EMBL/GenBank/DDBJ databases">
        <authorList>
            <person name="Ehlers B."/>
            <person name="Leendertz F.H."/>
        </authorList>
    </citation>
    <scope>NUCLEOTIDE SEQUENCE [LARGE SCALE GENOMIC DNA]</scope>
    <source>
        <strain evidence="6 7">USBA 140</strain>
    </source>
</reference>
<feature type="transmembrane region" description="Helical" evidence="2">
    <location>
        <begin position="425"/>
        <end position="444"/>
    </location>
</feature>
<proteinExistence type="predicted"/>
<gene>
    <name evidence="6" type="ORF">SAMN05421508_104197</name>
</gene>
<feature type="transmembrane region" description="Helical" evidence="2">
    <location>
        <begin position="399"/>
        <end position="419"/>
    </location>
</feature>
<keyword evidence="7" id="KW-1185">Reference proteome</keyword>
<feature type="signal peptide" evidence="3">
    <location>
        <begin position="1"/>
        <end position="32"/>
    </location>
</feature>
<feature type="transmembrane region" description="Helical" evidence="2">
    <location>
        <begin position="489"/>
        <end position="509"/>
    </location>
</feature>
<dbReference type="EMBL" id="OCNJ01000004">
    <property type="protein sequence ID" value="SOD95013.1"/>
    <property type="molecule type" value="Genomic_DNA"/>
</dbReference>
<dbReference type="AlphaFoldDB" id="A0A286GHK3"/>
<name>A0A286GHK3_9PROT</name>
<feature type="domain" description="DUF2207" evidence="4">
    <location>
        <begin position="36"/>
        <end position="219"/>
    </location>
</feature>
<evidence type="ECO:0000256" key="2">
    <source>
        <dbReference type="SAM" id="Phobius"/>
    </source>
</evidence>
<evidence type="ECO:0000313" key="7">
    <source>
        <dbReference type="Proteomes" id="UP000219621"/>
    </source>
</evidence>
<feature type="compositionally biased region" description="Gly residues" evidence="1">
    <location>
        <begin position="634"/>
        <end position="652"/>
    </location>
</feature>
<feature type="transmembrane region" description="Helical" evidence="2">
    <location>
        <begin position="251"/>
        <end position="273"/>
    </location>
</feature>